<evidence type="ECO:0000313" key="2">
    <source>
        <dbReference type="Proteomes" id="UP000005522"/>
    </source>
</evidence>
<dbReference type="AlphaFoldDB" id="A0A059ZZA0"/>
<accession>A0A059ZZA0</accession>
<protein>
    <submittedName>
        <fullName evidence="1">Uncharacterized protein</fullName>
    </submittedName>
</protein>
<organism evidence="1 2">
    <name type="scientific">Acidithiobacillus caldus (strain ATCC 51756 / DSM 8584 / KU)</name>
    <dbReference type="NCBI Taxonomy" id="637389"/>
    <lineage>
        <taxon>Bacteria</taxon>
        <taxon>Pseudomonadati</taxon>
        <taxon>Pseudomonadota</taxon>
        <taxon>Acidithiobacillia</taxon>
        <taxon>Acidithiobacillales</taxon>
        <taxon>Acidithiobacillaceae</taxon>
        <taxon>Acidithiobacillus</taxon>
    </lineage>
</organism>
<geneLocation type="plasmid" evidence="2">
    <name>megaPlasmid mpAca1.1</name>
</geneLocation>
<dbReference type="Proteomes" id="UP000005522">
    <property type="component" value="Plasmid megap mpAca1.1"/>
</dbReference>
<dbReference type="HOGENOM" id="CLU_3113446_0_0_6"/>
<evidence type="ECO:0000313" key="1">
    <source>
        <dbReference type="EMBL" id="AIA56748.1"/>
    </source>
</evidence>
<reference evidence="1 2" key="1">
    <citation type="journal article" date="2009" name="J. Bacteriol.">
        <title>Draft genome sequence of the extremely acidophilic bacterium Acidithiobacillus caldus ATCC 51756 reveals metabolic versatility in the genus Acidithiobacillus.</title>
        <authorList>
            <person name="Valdes J."/>
            <person name="Quatrini R."/>
            <person name="Hallberg K."/>
            <person name="Dopson M."/>
            <person name="Valenzuela P.D."/>
            <person name="Holmes D.S."/>
        </authorList>
    </citation>
    <scope>NUCLEOTIDE SEQUENCE [LARGE SCALE GENOMIC DNA]</scope>
    <source>
        <strain evidence="2">ATCC 51756 / DSM 8584 / KU</strain>
        <plasmid evidence="2">megaPlasmid mpAca1.1</plasmid>
    </source>
</reference>
<sequence>MERNRVRYLCIDLECSMARIGAMGAFQVETQGQLSHIFLGAEGGIIGNTH</sequence>
<name>A0A059ZZA0_ACICK</name>
<dbReference type="KEGG" id="acz:Acaty_m0175"/>
<gene>
    <name evidence="1" type="ORF">Acaty_m0175</name>
</gene>
<keyword evidence="1" id="KW-0614">Plasmid</keyword>
<proteinExistence type="predicted"/>
<dbReference type="EMBL" id="CP005987">
    <property type="protein sequence ID" value="AIA56748.1"/>
    <property type="molecule type" value="Genomic_DNA"/>
</dbReference>